<dbReference type="OMA" id="VFRLECE"/>
<evidence type="ECO:0000256" key="1">
    <source>
        <dbReference type="ARBA" id="ARBA00004601"/>
    </source>
</evidence>
<dbReference type="eggNOG" id="KOG1961">
    <property type="taxonomic scope" value="Eukaryota"/>
</dbReference>
<evidence type="ECO:0000256" key="5">
    <source>
        <dbReference type="ARBA" id="ARBA00023034"/>
    </source>
</evidence>
<dbReference type="Proteomes" id="UP000000591">
    <property type="component" value="Chromosome IV"/>
</dbReference>
<comment type="subcellular location">
    <subcellularLocation>
        <location evidence="1">Golgi apparatus</location>
        <location evidence="1">trans-Golgi network</location>
    </subcellularLocation>
</comment>
<dbReference type="OrthoDB" id="19482at2759"/>
<reference evidence="9" key="2">
    <citation type="journal article" date="2013" name="G3 (Bethesda)">
        <title>Genomes of Ashbya fungi isolated from insects reveal four mating-type loci, numerous translocations, lack of transposons, and distinct gene duplications.</title>
        <authorList>
            <person name="Dietrich F.S."/>
            <person name="Voegeli S."/>
            <person name="Kuo S."/>
            <person name="Philippsen P."/>
        </authorList>
    </citation>
    <scope>GENOME REANNOTATION</scope>
    <source>
        <strain evidence="9">ATCC 10895 / CBS 109.51 / FGSC 9923 / NRRL Y-1056</strain>
    </source>
</reference>
<dbReference type="InterPro" id="IPR048319">
    <property type="entry name" value="Vps52_CC"/>
</dbReference>
<proteinExistence type="inferred from homology"/>
<dbReference type="GO" id="GO:0000938">
    <property type="term" value="C:GARP complex"/>
    <property type="evidence" value="ECO:0000318"/>
    <property type="project" value="GO_Central"/>
</dbReference>
<keyword evidence="3" id="KW-0813">Transport</keyword>
<dbReference type="InParanoid" id="Q75A02"/>
<comment type="similarity">
    <text evidence="2">Belongs to the VPS52 family.</text>
</comment>
<feature type="domain" description="Vps52 C-terminal" evidence="7">
    <location>
        <begin position="233"/>
        <end position="548"/>
    </location>
</feature>
<dbReference type="GO" id="GO:0090156">
    <property type="term" value="P:intracellular sphingolipid homeostasis"/>
    <property type="evidence" value="ECO:0007669"/>
    <property type="project" value="EnsemblFungi"/>
</dbReference>
<dbReference type="GO" id="GO:0019905">
    <property type="term" value="F:syntaxin binding"/>
    <property type="evidence" value="ECO:0000318"/>
    <property type="project" value="GO_Central"/>
</dbReference>
<dbReference type="KEGG" id="ago:AGOS_ADR112W"/>
<dbReference type="AlphaFoldDB" id="Q75A02"/>
<dbReference type="FunCoup" id="Q75A02">
    <property type="interactions" value="906"/>
</dbReference>
<feature type="domain" description="Vps52 coiled-coil" evidence="6">
    <location>
        <begin position="58"/>
        <end position="215"/>
    </location>
</feature>
<dbReference type="STRING" id="284811.Q75A02"/>
<keyword evidence="5" id="KW-0333">Golgi apparatus</keyword>
<dbReference type="PANTHER" id="PTHR14190:SF7">
    <property type="entry name" value="VACUOLAR PROTEIN SORTING-ASSOCIATED PROTEIN 52 HOMOLOG"/>
    <property type="match status" value="1"/>
</dbReference>
<dbReference type="Pfam" id="PF20655">
    <property type="entry name" value="Vps52_C"/>
    <property type="match status" value="1"/>
</dbReference>
<dbReference type="GO" id="GO:0032456">
    <property type="term" value="P:endocytic recycling"/>
    <property type="evidence" value="ECO:0000318"/>
    <property type="project" value="GO_Central"/>
</dbReference>
<dbReference type="Pfam" id="PF04129">
    <property type="entry name" value="Vps52_CC"/>
    <property type="match status" value="1"/>
</dbReference>
<accession>Q75A02</accession>
<evidence type="ECO:0000259" key="6">
    <source>
        <dbReference type="Pfam" id="PF04129"/>
    </source>
</evidence>
<dbReference type="GO" id="GO:0006896">
    <property type="term" value="P:Golgi to vacuole transport"/>
    <property type="evidence" value="ECO:0000318"/>
    <property type="project" value="GO_Central"/>
</dbReference>
<dbReference type="GO" id="GO:0030029">
    <property type="term" value="P:actin filament-based process"/>
    <property type="evidence" value="ECO:0007669"/>
    <property type="project" value="EnsemblFungi"/>
</dbReference>
<evidence type="ECO:0000313" key="9">
    <source>
        <dbReference type="Proteomes" id="UP000000591"/>
    </source>
</evidence>
<sequence length="577" mass="66390">MDALGKVLGVKDLVFDKQPLADPVHTFLAFPRDSELQTESSLALERKILESKEQLLEETLSDVIPQLKDYIHNFQSRLDALTKDLNFIKGKSTELNRLLRENSSKLAEISPLVNDLVISPEVVQQLLYGKIDASYIESISYLNDKLAIYDQYKNKETPSDYPELCELLHLLKQVCIERSKRFIVVRIKRLRNREPVPSQQIQKELLDVREIFQFISQNNLSLALELRQAYTYTIRWYYKEYFARYIRSLTILQFANITQQYALGQGLSTASSGSSYSSYLLGRSILDSSSNNIGEMVAQYFQVSKRLSVLRQEDNTVMVSQIAENNKMKYYLETGFRNLNLAILDNCGAELNFLNEFFHLDPGSGEELRGLLEQIFQPTFENAIQYTEQLVRNTFDIYGVLLAICLAHYLQFEAQKRKVPVMDDFLNSQLLLLWPKFQRLVDFQCESLRQIPATTAVAQVAGASKDPLVTPHELTVQFSKFLAGILILSSFHRERIDEKAEPLYNSVTRIRSEFENTITRCSRKSSSPGKFLAVNYMYLLNALQQNLGYINQDDNEPLILKDTRDHLGRLIEMHTSG</sequence>
<evidence type="ECO:0000256" key="3">
    <source>
        <dbReference type="ARBA" id="ARBA00022448"/>
    </source>
</evidence>
<keyword evidence="4" id="KW-0653">Protein transport</keyword>
<dbReference type="PANTHER" id="PTHR14190">
    <property type="entry name" value="SUPPRESSOR OF ACTIN MUTATIONS 2/VACUOLAR PROTEIN SORTING 52"/>
    <property type="match status" value="1"/>
</dbReference>
<dbReference type="GO" id="GO:0005829">
    <property type="term" value="C:cytosol"/>
    <property type="evidence" value="ECO:0007669"/>
    <property type="project" value="GOC"/>
</dbReference>
<dbReference type="HOGENOM" id="CLU_010797_1_0_1"/>
<name>Q75A02_EREGS</name>
<organism evidence="8 9">
    <name type="scientific">Eremothecium gossypii (strain ATCC 10895 / CBS 109.51 / FGSC 9923 / NRRL Y-1056)</name>
    <name type="common">Yeast</name>
    <name type="synonym">Ashbya gossypii</name>
    <dbReference type="NCBI Taxonomy" id="284811"/>
    <lineage>
        <taxon>Eukaryota</taxon>
        <taxon>Fungi</taxon>
        <taxon>Dikarya</taxon>
        <taxon>Ascomycota</taxon>
        <taxon>Saccharomycotina</taxon>
        <taxon>Saccharomycetes</taxon>
        <taxon>Saccharomycetales</taxon>
        <taxon>Saccharomycetaceae</taxon>
        <taxon>Eremothecium</taxon>
    </lineage>
</organism>
<dbReference type="GO" id="GO:0016239">
    <property type="term" value="P:positive regulation of macroautophagy"/>
    <property type="evidence" value="ECO:0007669"/>
    <property type="project" value="EnsemblFungi"/>
</dbReference>
<evidence type="ECO:0000256" key="4">
    <source>
        <dbReference type="ARBA" id="ARBA00022927"/>
    </source>
</evidence>
<keyword evidence="9" id="KW-1185">Reference proteome</keyword>
<dbReference type="EMBL" id="AE016817">
    <property type="protein sequence ID" value="AAS52032.2"/>
    <property type="molecule type" value="Genomic_DNA"/>
</dbReference>
<dbReference type="InterPro" id="IPR007258">
    <property type="entry name" value="Vps52"/>
</dbReference>
<dbReference type="GO" id="GO:0042147">
    <property type="term" value="P:retrograde transport, endosome to Golgi"/>
    <property type="evidence" value="ECO:0000318"/>
    <property type="project" value="GO_Central"/>
</dbReference>
<dbReference type="GeneID" id="4620357"/>
<evidence type="ECO:0000259" key="7">
    <source>
        <dbReference type="Pfam" id="PF20655"/>
    </source>
</evidence>
<evidence type="ECO:0000313" key="8">
    <source>
        <dbReference type="EMBL" id="AAS52032.2"/>
    </source>
</evidence>
<dbReference type="RefSeq" id="NP_984208.2">
    <property type="nucleotide sequence ID" value="NM_209561.2"/>
</dbReference>
<dbReference type="GO" id="GO:0006623">
    <property type="term" value="P:protein targeting to vacuole"/>
    <property type="evidence" value="ECO:0007669"/>
    <property type="project" value="EnsemblFungi"/>
</dbReference>
<evidence type="ECO:0000256" key="2">
    <source>
        <dbReference type="ARBA" id="ARBA00008180"/>
    </source>
</evidence>
<reference evidence="8 9" key="1">
    <citation type="journal article" date="2004" name="Science">
        <title>The Ashbya gossypii genome as a tool for mapping the ancient Saccharomyces cerevisiae genome.</title>
        <authorList>
            <person name="Dietrich F.S."/>
            <person name="Voegeli S."/>
            <person name="Brachat S."/>
            <person name="Lerch A."/>
            <person name="Gates K."/>
            <person name="Steiner S."/>
            <person name="Mohr C."/>
            <person name="Pohlmann R."/>
            <person name="Luedi P."/>
            <person name="Choi S."/>
            <person name="Wing R.A."/>
            <person name="Flavier A."/>
            <person name="Gaffney T.D."/>
            <person name="Philippsen P."/>
        </authorList>
    </citation>
    <scope>NUCLEOTIDE SEQUENCE [LARGE SCALE GENOMIC DNA]</scope>
    <source>
        <strain evidence="9">ATCC 10895 / CBS 109.51 / FGSC 9923 / NRRL Y-1056</strain>
    </source>
</reference>
<dbReference type="InterPro" id="IPR048361">
    <property type="entry name" value="Vps52_C"/>
</dbReference>
<protein>
    <submittedName>
        <fullName evidence="8">ADR112Wp</fullName>
    </submittedName>
</protein>
<gene>
    <name evidence="8" type="ORF">AGOS_ADR112W</name>
</gene>